<dbReference type="InParanoid" id="A0A317ZFV1"/>
<dbReference type="NCBIfam" id="TIGR02595">
    <property type="entry name" value="PEP_CTERM"/>
    <property type="match status" value="1"/>
</dbReference>
<gene>
    <name evidence="1" type="ORF">DDZ13_07825</name>
</gene>
<reference evidence="1 2" key="1">
    <citation type="submission" date="2018-05" db="EMBL/GenBank/DDBJ databases">
        <title>Coraliomargarita sinensis sp. nov., isolated from a marine solar saltern.</title>
        <authorList>
            <person name="Zhou L.Y."/>
        </authorList>
    </citation>
    <scope>NUCLEOTIDE SEQUENCE [LARGE SCALE GENOMIC DNA]</scope>
    <source>
        <strain evidence="1 2">WN38</strain>
    </source>
</reference>
<dbReference type="AlphaFoldDB" id="A0A317ZFV1"/>
<evidence type="ECO:0000313" key="2">
    <source>
        <dbReference type="Proteomes" id="UP000247099"/>
    </source>
</evidence>
<dbReference type="SUPFAM" id="SSF49899">
    <property type="entry name" value="Concanavalin A-like lectins/glucanases"/>
    <property type="match status" value="1"/>
</dbReference>
<proteinExistence type="predicted"/>
<dbReference type="InterPro" id="IPR013424">
    <property type="entry name" value="Ice-binding_C"/>
</dbReference>
<accession>A0A317ZFV1</accession>
<dbReference type="Proteomes" id="UP000247099">
    <property type="component" value="Unassembled WGS sequence"/>
</dbReference>
<evidence type="ECO:0008006" key="3">
    <source>
        <dbReference type="Google" id="ProtNLM"/>
    </source>
</evidence>
<organism evidence="1 2">
    <name type="scientific">Coraliomargarita sinensis</name>
    <dbReference type="NCBI Taxonomy" id="2174842"/>
    <lineage>
        <taxon>Bacteria</taxon>
        <taxon>Pseudomonadati</taxon>
        <taxon>Verrucomicrobiota</taxon>
        <taxon>Opitutia</taxon>
        <taxon>Puniceicoccales</taxon>
        <taxon>Coraliomargaritaceae</taxon>
        <taxon>Coraliomargarita</taxon>
    </lineage>
</organism>
<evidence type="ECO:0000313" key="1">
    <source>
        <dbReference type="EMBL" id="PXA04475.1"/>
    </source>
</evidence>
<protein>
    <recommendedName>
        <fullName evidence="3">PEP-CTERM protein-sorting domain-containing protein</fullName>
    </recommendedName>
</protein>
<keyword evidence="2" id="KW-1185">Reference proteome</keyword>
<dbReference type="Pfam" id="PF13385">
    <property type="entry name" value="Laminin_G_3"/>
    <property type="match status" value="1"/>
</dbReference>
<comment type="caution">
    <text evidence="1">The sequence shown here is derived from an EMBL/GenBank/DDBJ whole genome shotgun (WGS) entry which is preliminary data.</text>
</comment>
<sequence>MKNKVMKENRMRSVTLIFSFLLLTGSIHGALISHYTFDSESGGQTSDSIGSSFATLGGGVEIDTTVADRIGSGALRMNGSDSINGPGDGAVTDNDFTWSNDARTITFWWRAENPNVQSNWGTYFSNGDLSGSGTRFDIREDGDSGANLRVEVEGAGFTTDPANFDDANWHFVAVTVPDNATFQDIAWYTGVRGGTLGADLNASSNSQAIATAPGPLVFGDSILQEATKSGYVPNGYLDDFQLYDEMLSLAQINDLYTNPGSVVPEPSSVGLLALTLAMVLGSRRRRSA</sequence>
<dbReference type="InterPro" id="IPR013320">
    <property type="entry name" value="ConA-like_dom_sf"/>
</dbReference>
<dbReference type="EMBL" id="QHJQ01000004">
    <property type="protein sequence ID" value="PXA04475.1"/>
    <property type="molecule type" value="Genomic_DNA"/>
</dbReference>
<name>A0A317ZFV1_9BACT</name>
<dbReference type="Gene3D" id="2.60.120.200">
    <property type="match status" value="1"/>
</dbReference>